<gene>
    <name evidence="1" type="ORF">A5679_02825</name>
</gene>
<organism evidence="1 2">
    <name type="scientific">Mycobacterium scrofulaceum</name>
    <dbReference type="NCBI Taxonomy" id="1783"/>
    <lineage>
        <taxon>Bacteria</taxon>
        <taxon>Bacillati</taxon>
        <taxon>Actinomycetota</taxon>
        <taxon>Actinomycetes</taxon>
        <taxon>Mycobacteriales</taxon>
        <taxon>Mycobacteriaceae</taxon>
        <taxon>Mycobacterium</taxon>
    </lineage>
</organism>
<evidence type="ECO:0000313" key="1">
    <source>
        <dbReference type="EMBL" id="OBH86500.1"/>
    </source>
</evidence>
<sequence>MFSPQAGFQGWFGHQYTWGVGPGCASATPSTSAEPADARPLANRAPAAMRVRVRLISTCMFLC</sequence>
<evidence type="ECO:0000313" key="2">
    <source>
        <dbReference type="Proteomes" id="UP000092207"/>
    </source>
</evidence>
<comment type="caution">
    <text evidence="1">The sequence shown here is derived from an EMBL/GenBank/DDBJ whole genome shotgun (WGS) entry which is preliminary data.</text>
</comment>
<protein>
    <submittedName>
        <fullName evidence="1">Uncharacterized protein</fullName>
    </submittedName>
</protein>
<name>A0A1A2UDD0_MYCSC</name>
<dbReference type="AlphaFoldDB" id="A0A1A2UDD0"/>
<dbReference type="Proteomes" id="UP000092207">
    <property type="component" value="Unassembled WGS sequence"/>
</dbReference>
<dbReference type="EMBL" id="LZJY01000423">
    <property type="protein sequence ID" value="OBH86500.1"/>
    <property type="molecule type" value="Genomic_DNA"/>
</dbReference>
<reference evidence="1 2" key="1">
    <citation type="submission" date="2016-06" db="EMBL/GenBank/DDBJ databases">
        <authorList>
            <person name="Kjaerup R.B."/>
            <person name="Dalgaard T.S."/>
            <person name="Juul-Madsen H.R."/>
        </authorList>
    </citation>
    <scope>NUCLEOTIDE SEQUENCE [LARGE SCALE GENOMIC DNA]</scope>
    <source>
        <strain evidence="1 2">E2838</strain>
    </source>
</reference>
<accession>A0A1A2UDD0</accession>
<proteinExistence type="predicted"/>